<evidence type="ECO:0000313" key="8">
    <source>
        <dbReference type="Proteomes" id="UP000612585"/>
    </source>
</evidence>
<dbReference type="PANTHER" id="PTHR30055:SF151">
    <property type="entry name" value="TRANSCRIPTIONAL REGULATORY PROTEIN"/>
    <property type="match status" value="1"/>
</dbReference>
<gene>
    <name evidence="7" type="ORF">Vau01_066120</name>
</gene>
<name>A0A8J4E2M0_9ACTN</name>
<dbReference type="InterPro" id="IPR036388">
    <property type="entry name" value="WH-like_DNA-bd_sf"/>
</dbReference>
<keyword evidence="8" id="KW-1185">Reference proteome</keyword>
<evidence type="ECO:0000259" key="5">
    <source>
        <dbReference type="PROSITE" id="PS50949"/>
    </source>
</evidence>
<evidence type="ECO:0000259" key="6">
    <source>
        <dbReference type="PROSITE" id="PS50977"/>
    </source>
</evidence>
<sequence length="305" mass="33220">MGVPTYRRIADDIAARIAAGDLRPGDPVMSTRQIVATHGVAMATATKVITALREQGLVEAKPGVGTVVTRTAGPREPAPDRAMVVRTAITIADAEGLTGLSMRRLAGALGIPTMSLYRHVKDKEDLILLMMDEVMGANPPPSDLDPDTDHWRACVEAVARLQWSMYQRHTWLAQAISFTRPLLAPNAMAHTEWVMRALDRFDLGSDLQFRAAVMVANYVRGTAVNLADEAQAEQETGMTDEQWIQSQQERFAAVLATGKLPMMAKFAAGDPEFSLDLLLDCGLQAILDGLEKQLGTPPSHDTIHR</sequence>
<dbReference type="InterPro" id="IPR004111">
    <property type="entry name" value="Repressor_TetR_C"/>
</dbReference>
<dbReference type="Gene3D" id="1.10.10.10">
    <property type="entry name" value="Winged helix-like DNA-binding domain superfamily/Winged helix DNA-binding domain"/>
    <property type="match status" value="1"/>
</dbReference>
<protein>
    <submittedName>
        <fullName evidence="7">GntR family transcriptional regulator</fullName>
    </submittedName>
</protein>
<dbReference type="Gene3D" id="1.10.10.60">
    <property type="entry name" value="Homeodomain-like"/>
    <property type="match status" value="1"/>
</dbReference>
<dbReference type="Gene3D" id="1.10.357.10">
    <property type="entry name" value="Tetracycline Repressor, domain 2"/>
    <property type="match status" value="1"/>
</dbReference>
<dbReference type="GO" id="GO:0003700">
    <property type="term" value="F:DNA-binding transcription factor activity"/>
    <property type="evidence" value="ECO:0007669"/>
    <property type="project" value="InterPro"/>
</dbReference>
<dbReference type="Pfam" id="PF00392">
    <property type="entry name" value="GntR"/>
    <property type="match status" value="1"/>
</dbReference>
<evidence type="ECO:0000256" key="3">
    <source>
        <dbReference type="ARBA" id="ARBA00023163"/>
    </source>
</evidence>
<organism evidence="7 8">
    <name type="scientific">Virgisporangium aurantiacum</name>
    <dbReference type="NCBI Taxonomy" id="175570"/>
    <lineage>
        <taxon>Bacteria</taxon>
        <taxon>Bacillati</taxon>
        <taxon>Actinomycetota</taxon>
        <taxon>Actinomycetes</taxon>
        <taxon>Micromonosporales</taxon>
        <taxon>Micromonosporaceae</taxon>
        <taxon>Virgisporangium</taxon>
    </lineage>
</organism>
<dbReference type="RefSeq" id="WP_204000770.1">
    <property type="nucleotide sequence ID" value="NZ_BOPG01000044.1"/>
</dbReference>
<dbReference type="InterPro" id="IPR036271">
    <property type="entry name" value="Tet_transcr_reg_TetR-rel_C_sf"/>
</dbReference>
<keyword evidence="3" id="KW-0804">Transcription</keyword>
<keyword evidence="2 4" id="KW-0238">DNA-binding</keyword>
<dbReference type="PROSITE" id="PS50949">
    <property type="entry name" value="HTH_GNTR"/>
    <property type="match status" value="1"/>
</dbReference>
<dbReference type="PROSITE" id="PS50977">
    <property type="entry name" value="HTH_TETR_2"/>
    <property type="match status" value="1"/>
</dbReference>
<dbReference type="Proteomes" id="UP000612585">
    <property type="component" value="Unassembled WGS sequence"/>
</dbReference>
<reference evidence="7" key="1">
    <citation type="submission" date="2021-01" db="EMBL/GenBank/DDBJ databases">
        <title>Whole genome shotgun sequence of Virgisporangium aurantiacum NBRC 16421.</title>
        <authorList>
            <person name="Komaki H."/>
            <person name="Tamura T."/>
        </authorList>
    </citation>
    <scope>NUCLEOTIDE SEQUENCE</scope>
    <source>
        <strain evidence="7">NBRC 16421</strain>
    </source>
</reference>
<dbReference type="AlphaFoldDB" id="A0A8J4E2M0"/>
<dbReference type="InterPro" id="IPR001647">
    <property type="entry name" value="HTH_TetR"/>
</dbReference>
<proteinExistence type="predicted"/>
<keyword evidence="1" id="KW-0805">Transcription regulation</keyword>
<evidence type="ECO:0000256" key="4">
    <source>
        <dbReference type="PROSITE-ProRule" id="PRU00335"/>
    </source>
</evidence>
<dbReference type="GO" id="GO:0000976">
    <property type="term" value="F:transcription cis-regulatory region binding"/>
    <property type="evidence" value="ECO:0007669"/>
    <property type="project" value="TreeGrafter"/>
</dbReference>
<dbReference type="SUPFAM" id="SSF46689">
    <property type="entry name" value="Homeodomain-like"/>
    <property type="match status" value="1"/>
</dbReference>
<dbReference type="InterPro" id="IPR009057">
    <property type="entry name" value="Homeodomain-like_sf"/>
</dbReference>
<dbReference type="InterPro" id="IPR050109">
    <property type="entry name" value="HTH-type_TetR-like_transc_reg"/>
</dbReference>
<evidence type="ECO:0000313" key="7">
    <source>
        <dbReference type="EMBL" id="GIJ59096.1"/>
    </source>
</evidence>
<feature type="domain" description="HTH gntR-type" evidence="5">
    <location>
        <begin position="3"/>
        <end position="71"/>
    </location>
</feature>
<feature type="DNA-binding region" description="H-T-H motif" evidence="4">
    <location>
        <begin position="101"/>
        <end position="120"/>
    </location>
</feature>
<dbReference type="GO" id="GO:0045892">
    <property type="term" value="P:negative regulation of DNA-templated transcription"/>
    <property type="evidence" value="ECO:0007669"/>
    <property type="project" value="InterPro"/>
</dbReference>
<dbReference type="PANTHER" id="PTHR30055">
    <property type="entry name" value="HTH-TYPE TRANSCRIPTIONAL REGULATOR RUTR"/>
    <property type="match status" value="1"/>
</dbReference>
<feature type="domain" description="HTH tetR-type" evidence="6">
    <location>
        <begin position="78"/>
        <end position="138"/>
    </location>
</feature>
<dbReference type="Pfam" id="PF02909">
    <property type="entry name" value="TetR_C_1"/>
    <property type="match status" value="1"/>
</dbReference>
<dbReference type="SUPFAM" id="SSF48498">
    <property type="entry name" value="Tetracyclin repressor-like, C-terminal domain"/>
    <property type="match status" value="1"/>
</dbReference>
<evidence type="ECO:0000256" key="2">
    <source>
        <dbReference type="ARBA" id="ARBA00023125"/>
    </source>
</evidence>
<dbReference type="InterPro" id="IPR036390">
    <property type="entry name" value="WH_DNA-bd_sf"/>
</dbReference>
<dbReference type="InterPro" id="IPR000524">
    <property type="entry name" value="Tscrpt_reg_HTH_GntR"/>
</dbReference>
<comment type="caution">
    <text evidence="7">The sequence shown here is derived from an EMBL/GenBank/DDBJ whole genome shotgun (WGS) entry which is preliminary data.</text>
</comment>
<accession>A0A8J4E2M0</accession>
<evidence type="ECO:0000256" key="1">
    <source>
        <dbReference type="ARBA" id="ARBA00023015"/>
    </source>
</evidence>
<dbReference type="EMBL" id="BOPG01000044">
    <property type="protein sequence ID" value="GIJ59096.1"/>
    <property type="molecule type" value="Genomic_DNA"/>
</dbReference>
<dbReference type="SMART" id="SM00345">
    <property type="entry name" value="HTH_GNTR"/>
    <property type="match status" value="1"/>
</dbReference>
<dbReference type="SUPFAM" id="SSF46785">
    <property type="entry name" value="Winged helix' DNA-binding domain"/>
    <property type="match status" value="1"/>
</dbReference>